<feature type="domain" description="Chalcone/stilbene synthase N-terminal" evidence="4">
    <location>
        <begin position="13"/>
        <end position="220"/>
    </location>
</feature>
<evidence type="ECO:0000313" key="7">
    <source>
        <dbReference type="Proteomes" id="UP000574133"/>
    </source>
</evidence>
<evidence type="ECO:0000256" key="1">
    <source>
        <dbReference type="ARBA" id="ARBA00005531"/>
    </source>
</evidence>
<dbReference type="GO" id="GO:0016747">
    <property type="term" value="F:acyltransferase activity, transferring groups other than amino-acyl groups"/>
    <property type="evidence" value="ECO:0007669"/>
    <property type="project" value="InterPro"/>
</dbReference>
<dbReference type="AlphaFoldDB" id="A0A841THB3"/>
<evidence type="ECO:0000256" key="2">
    <source>
        <dbReference type="ARBA" id="ARBA00022679"/>
    </source>
</evidence>
<evidence type="ECO:0000313" key="6">
    <source>
        <dbReference type="EMBL" id="MBB6677841.1"/>
    </source>
</evidence>
<dbReference type="PANTHER" id="PTHR11877:SF46">
    <property type="entry name" value="TYPE III POLYKETIDE SYNTHASE A"/>
    <property type="match status" value="1"/>
</dbReference>
<comment type="similarity">
    <text evidence="1">Belongs to the thiolase-like superfamily. Chalcone/stilbene synthases family.</text>
</comment>
<dbReference type="PIRSF" id="PIRSF000451">
    <property type="entry name" value="PKS_III"/>
    <property type="match status" value="1"/>
</dbReference>
<sequence length="377" mass="40149">MSEEGVFSLPIAITGIGTAVPAFRLNQRDVWSRLAEALSGDPQLARWGKRIFAGCGVDSRYTCEPNLLEPAGRCRYLSAESGGAFPTTEERMQTYRTESVPLAAEAAKKALADSGLRPGEISHLLAVSCTGMFLPGLDAELARRLGLRADAERLPLTFLGCAAGLTAVREAARIVRGDPQARVLVVTVELCTLHIQPTITKEDLYTASFFGDGASACVVGLTDVPRSGTFALESALAVPFPETADKMVWTVGNLGFQLVLSPLIPRIIAGYVPTALQSFWGEGKDPELWAIHPGGKGIIDALEDSFKLAGEQTAASRGVLRDYGNMSSATILFVLEEMRRRQRERSNDAAAGGAADGIAVAFGPGIAAEFLKFAYIA</sequence>
<evidence type="ECO:0000259" key="4">
    <source>
        <dbReference type="Pfam" id="PF00195"/>
    </source>
</evidence>
<accession>A0A841THB3</accession>
<dbReference type="EMBL" id="JACJVN010000039">
    <property type="protein sequence ID" value="MBB6677841.1"/>
    <property type="molecule type" value="Genomic_DNA"/>
</dbReference>
<dbReference type="CDD" id="cd00831">
    <property type="entry name" value="CHS_like"/>
    <property type="match status" value="1"/>
</dbReference>
<evidence type="ECO:0000256" key="3">
    <source>
        <dbReference type="PIRSR" id="PIRSR000451-1"/>
    </source>
</evidence>
<proteinExistence type="inferred from homology"/>
<dbReference type="InterPro" id="IPR001099">
    <property type="entry name" value="Chalcone/stilbene_synt_N"/>
</dbReference>
<gene>
    <name evidence="6" type="ORF">H4Q31_10950</name>
</gene>
<dbReference type="SUPFAM" id="SSF53901">
    <property type="entry name" value="Thiolase-like"/>
    <property type="match status" value="1"/>
</dbReference>
<name>A0A841THB3_9BACL</name>
<dbReference type="Pfam" id="PF02797">
    <property type="entry name" value="Chal_sti_synt_C"/>
    <property type="match status" value="1"/>
</dbReference>
<feature type="domain" description="Chalcone/stilbene synthase C-terminal" evidence="5">
    <location>
        <begin position="239"/>
        <end position="371"/>
    </location>
</feature>
<dbReference type="GO" id="GO:0030639">
    <property type="term" value="P:polyketide biosynthetic process"/>
    <property type="evidence" value="ECO:0007669"/>
    <property type="project" value="TreeGrafter"/>
</dbReference>
<dbReference type="InterPro" id="IPR011141">
    <property type="entry name" value="Polyketide_synthase_type-III"/>
</dbReference>
<evidence type="ECO:0000259" key="5">
    <source>
        <dbReference type="Pfam" id="PF02797"/>
    </source>
</evidence>
<keyword evidence="7" id="KW-1185">Reference proteome</keyword>
<keyword evidence="2" id="KW-0808">Transferase</keyword>
<dbReference type="Pfam" id="PF00195">
    <property type="entry name" value="Chal_sti_synt_N"/>
    <property type="match status" value="1"/>
</dbReference>
<dbReference type="InterPro" id="IPR012328">
    <property type="entry name" value="Chalcone/stilbene_synt_C"/>
</dbReference>
<comment type="caution">
    <text evidence="6">The sequence shown here is derived from an EMBL/GenBank/DDBJ whole genome shotgun (WGS) entry which is preliminary data.</text>
</comment>
<dbReference type="InterPro" id="IPR016039">
    <property type="entry name" value="Thiolase-like"/>
</dbReference>
<dbReference type="Proteomes" id="UP000574133">
    <property type="component" value="Unassembled WGS sequence"/>
</dbReference>
<dbReference type="PANTHER" id="PTHR11877">
    <property type="entry name" value="HYDROXYMETHYLGLUTARYL-COA SYNTHASE"/>
    <property type="match status" value="1"/>
</dbReference>
<feature type="active site" description="Acyl-thioester intermediate" evidence="3">
    <location>
        <position position="161"/>
    </location>
</feature>
<reference evidence="6 7" key="1">
    <citation type="submission" date="2020-08" db="EMBL/GenBank/DDBJ databases">
        <title>Cohnella phylogeny.</title>
        <authorList>
            <person name="Dunlap C."/>
        </authorList>
    </citation>
    <scope>NUCLEOTIDE SEQUENCE [LARGE SCALE GENOMIC DNA]</scope>
    <source>
        <strain evidence="6 7">DSM 103658</strain>
    </source>
</reference>
<dbReference type="Gene3D" id="3.40.47.10">
    <property type="match status" value="2"/>
</dbReference>
<organism evidence="6 7">
    <name type="scientific">Cohnella lubricantis</name>
    <dbReference type="NCBI Taxonomy" id="2163172"/>
    <lineage>
        <taxon>Bacteria</taxon>
        <taxon>Bacillati</taxon>
        <taxon>Bacillota</taxon>
        <taxon>Bacilli</taxon>
        <taxon>Bacillales</taxon>
        <taxon>Paenibacillaceae</taxon>
        <taxon>Cohnella</taxon>
    </lineage>
</organism>
<protein>
    <submittedName>
        <fullName evidence="6">Type III polyketide synthase</fullName>
    </submittedName>
</protein>